<dbReference type="Proteomes" id="UP000797356">
    <property type="component" value="Chromosome 7"/>
</dbReference>
<evidence type="ECO:0000259" key="2">
    <source>
        <dbReference type="Pfam" id="PF13087"/>
    </source>
</evidence>
<keyword evidence="4" id="KW-1185">Reference proteome</keyword>
<feature type="domain" description="DNA2/NAM7 helicase helicase" evidence="1">
    <location>
        <begin position="521"/>
        <end position="606"/>
    </location>
</feature>
<dbReference type="PANTHER" id="PTHR10887">
    <property type="entry name" value="DNA2/NAM7 HELICASE FAMILY"/>
    <property type="match status" value="1"/>
</dbReference>
<evidence type="ECO:0000313" key="3">
    <source>
        <dbReference type="EMBL" id="KAG1355270.1"/>
    </source>
</evidence>
<feature type="domain" description="DNA2/NAM7 helicase-like C-terminal" evidence="2">
    <location>
        <begin position="613"/>
        <end position="715"/>
    </location>
</feature>
<reference evidence="3" key="2">
    <citation type="submission" date="2019-07" db="EMBL/GenBank/DDBJ databases">
        <authorList>
            <person name="Yang Y."/>
            <person name="Bocs S."/>
            <person name="Baudouin L."/>
        </authorList>
    </citation>
    <scope>NUCLEOTIDE SEQUENCE</scope>
    <source>
        <tissue evidence="3">Spear leaf of Hainan Tall coconut</tissue>
    </source>
</reference>
<dbReference type="InterPro" id="IPR041677">
    <property type="entry name" value="DNA2/NAM7_AAA_11"/>
</dbReference>
<dbReference type="InterPro" id="IPR045055">
    <property type="entry name" value="DNA2/NAM7-like"/>
</dbReference>
<name>A0A8K0IG13_COCNU</name>
<dbReference type="OrthoDB" id="683330at2759"/>
<keyword evidence="3" id="KW-0067">ATP-binding</keyword>
<dbReference type="EMBL" id="CM017878">
    <property type="protein sequence ID" value="KAG1355270.1"/>
    <property type="molecule type" value="Genomic_DNA"/>
</dbReference>
<accession>A0A8K0IG13</accession>
<dbReference type="GO" id="GO:0004386">
    <property type="term" value="F:helicase activity"/>
    <property type="evidence" value="ECO:0007669"/>
    <property type="project" value="UniProtKB-KW"/>
</dbReference>
<dbReference type="Pfam" id="PF13086">
    <property type="entry name" value="AAA_11"/>
    <property type="match status" value="2"/>
</dbReference>
<dbReference type="Pfam" id="PF13087">
    <property type="entry name" value="AAA_12"/>
    <property type="match status" value="1"/>
</dbReference>
<evidence type="ECO:0000259" key="1">
    <source>
        <dbReference type="Pfam" id="PF13086"/>
    </source>
</evidence>
<reference evidence="3" key="1">
    <citation type="journal article" date="2017" name="Gigascience">
        <title>The genome draft of coconut (Cocos nucifera).</title>
        <authorList>
            <person name="Xiao Y."/>
            <person name="Xu P."/>
            <person name="Fan H."/>
            <person name="Baudouin L."/>
            <person name="Xia W."/>
            <person name="Bocs S."/>
            <person name="Xu J."/>
            <person name="Li Q."/>
            <person name="Guo A."/>
            <person name="Zhou L."/>
            <person name="Li J."/>
            <person name="Wu Y."/>
            <person name="Ma Z."/>
            <person name="Armero A."/>
            <person name="Issali A.E."/>
            <person name="Liu N."/>
            <person name="Peng M."/>
            <person name="Yang Y."/>
        </authorList>
    </citation>
    <scope>NUCLEOTIDE SEQUENCE</scope>
    <source>
        <tissue evidence="3">Spear leaf of Hainan Tall coconut</tissue>
    </source>
</reference>
<keyword evidence="3" id="KW-0378">Hydrolase</keyword>
<dbReference type="InterPro" id="IPR027417">
    <property type="entry name" value="P-loop_NTPase"/>
</dbReference>
<dbReference type="InterPro" id="IPR041679">
    <property type="entry name" value="DNA2/NAM7-like_C"/>
</dbReference>
<keyword evidence="3" id="KW-0347">Helicase</keyword>
<feature type="domain" description="DNA2/NAM7 helicase helicase" evidence="1">
    <location>
        <begin position="254"/>
        <end position="328"/>
    </location>
</feature>
<dbReference type="AlphaFoldDB" id="A0A8K0IG13"/>
<dbReference type="Gene3D" id="3.40.50.300">
    <property type="entry name" value="P-loop containing nucleotide triphosphate hydrolases"/>
    <property type="match status" value="3"/>
</dbReference>
<proteinExistence type="predicted"/>
<comment type="caution">
    <text evidence="3">The sequence shown here is derived from an EMBL/GenBank/DDBJ whole genome shotgun (WGS) entry which is preliminary data.</text>
</comment>
<dbReference type="PANTHER" id="PTHR10887:SF515">
    <property type="entry name" value="P-LOOP CONTAINING NUCLEOSIDE TRIPHOSPHATE HYDROLASES SUPERFAMILY PROTEIN"/>
    <property type="match status" value="1"/>
</dbReference>
<sequence>MRSDESRRNWGRHWDFGILQRRRKSERVGCNRSFDMALPSGAFKKKRELSDVVLEWAMDDVLNEDLLKHKIKKIPQTFVSLNHYFESFRYPFVEETRALLASCLNSIADSPRIDVHIEKACQQMGFAPHNLVGFRWSRDNVVGRKPYTPREGDLVLLTIMVPKDVSDLKKFGAFNCLAFVSEVEKYEERHFMATLDKSQVWNAMNVNVDDPNANLNLIKQILCADSLVAKAWPCSLHEENTLSENLLLKIQPVELNESQIKAVCHVLSTIRCCNLFSINTISGYPGTGKTEIISIICWMALQKKVKVVVCAPTTFSTFEVVQRLWKLVGQCGSNASKGMFPEWPLSDVVVLGDEHAENLYISHGFADVLLEDRLILLEPCFSATSGWKKHMSLMIDLLENLFSKKDLLLEYEKIDFLTGYLETQKGRFASVAFPFKDCIRLLLKYLPRALFSVLELMNLSSLVNMIDSMWSILCDDSAKLKPVMLFTGNEVEETYLEKNGWTLSRARDYCLEILNDVIDTLRLPVNAGKPSIEHLCLKHARLIFCSVPQLPKLKLMGGIGPFDVLIADRAGEVNECELLLPLQLHGLQHAILVGGDCSLPATVVSKNLCGIGYKRSLLERIGFLCKPDCTLEVQYRMHPEISYFPNKKFFNWKLVDSPKTIDGNIKKFSLPDCISAPFSFFDVSDGKESLDEPNEEWKNLIEAAVTCKIIMSLLKGR</sequence>
<dbReference type="SUPFAM" id="SSF52540">
    <property type="entry name" value="P-loop containing nucleoside triphosphate hydrolases"/>
    <property type="match status" value="1"/>
</dbReference>
<evidence type="ECO:0000313" key="4">
    <source>
        <dbReference type="Proteomes" id="UP000797356"/>
    </source>
</evidence>
<gene>
    <name evidence="3" type="ORF">COCNU_07G013820</name>
</gene>
<organism evidence="3 4">
    <name type="scientific">Cocos nucifera</name>
    <name type="common">Coconut palm</name>
    <dbReference type="NCBI Taxonomy" id="13894"/>
    <lineage>
        <taxon>Eukaryota</taxon>
        <taxon>Viridiplantae</taxon>
        <taxon>Streptophyta</taxon>
        <taxon>Embryophyta</taxon>
        <taxon>Tracheophyta</taxon>
        <taxon>Spermatophyta</taxon>
        <taxon>Magnoliopsida</taxon>
        <taxon>Liliopsida</taxon>
        <taxon>Arecaceae</taxon>
        <taxon>Arecoideae</taxon>
        <taxon>Cocoseae</taxon>
        <taxon>Attaleinae</taxon>
        <taxon>Cocos</taxon>
    </lineage>
</organism>
<keyword evidence="3" id="KW-0547">Nucleotide-binding</keyword>
<protein>
    <submittedName>
        <fullName evidence="3">Putative helicase SEN1</fullName>
    </submittedName>
</protein>